<evidence type="ECO:0000313" key="7">
    <source>
        <dbReference type="EMBL" id="RXZ54745.1"/>
    </source>
</evidence>
<sequence length="483" mass="53613">MLDKLLSKYRAMPLPAKAGVWFTICAIVQRGISVISMPIFTRLFSTEEYGAYNLYTSWFMLFGLVITLNLQQEVFNKGLSDHVEERPEYSTSQAILITLLVLAFYAVYLLLSGAINAMTGMSTLLTSLMFVDVWSSSIVSLWLARRRFDYAYKPLIAVTLGISFVSVVLGIFAVWVAPDEWKVVARVVSNLLPFFVAVVFVLASFVKRSCCLFNREWWRNSVRMGVPLVPHYASQVLLNQADKILISWFLDNVKVAIYGVAHSAGLLLAMVNNGINSSYVPWLYGKLRSGDCRSVSGVSNALILLVALLVFLLMLLAPECVAVLATAEYVDAIWCIPPIATGVVFSFMYTLFVNVEIYYGKAGYVATASILSAVANIALNLIVIPVFGYISSAYVTAACYLGTAVLHYHFMKRALKDAGIICRIYDARFIAFAVVLTCAFAAISLGLYTVGAWRYAFIAAFLIGLLVFRKRLYRSIKTIRTKG</sequence>
<dbReference type="AlphaFoldDB" id="A0A4Q2K025"/>
<feature type="transmembrane region" description="Helical" evidence="6">
    <location>
        <begin position="389"/>
        <end position="408"/>
    </location>
</feature>
<proteinExistence type="predicted"/>
<feature type="transmembrane region" description="Helical" evidence="6">
    <location>
        <begin position="452"/>
        <end position="468"/>
    </location>
</feature>
<name>A0A4Q2K025_9ACTN</name>
<protein>
    <submittedName>
        <fullName evidence="7">Uncharacterized protein</fullName>
    </submittedName>
</protein>
<feature type="transmembrane region" description="Helical" evidence="6">
    <location>
        <begin position="123"/>
        <end position="143"/>
    </location>
</feature>
<feature type="transmembrane region" description="Helical" evidence="6">
    <location>
        <begin position="20"/>
        <end position="40"/>
    </location>
</feature>
<evidence type="ECO:0000256" key="6">
    <source>
        <dbReference type="SAM" id="Phobius"/>
    </source>
</evidence>
<dbReference type="PANTHER" id="PTHR30250:SF11">
    <property type="entry name" value="O-ANTIGEN TRANSPORTER-RELATED"/>
    <property type="match status" value="1"/>
</dbReference>
<evidence type="ECO:0000256" key="3">
    <source>
        <dbReference type="ARBA" id="ARBA00022692"/>
    </source>
</evidence>
<dbReference type="Pfam" id="PF01943">
    <property type="entry name" value="Polysacc_synt"/>
    <property type="match status" value="1"/>
</dbReference>
<evidence type="ECO:0000256" key="1">
    <source>
        <dbReference type="ARBA" id="ARBA00004651"/>
    </source>
</evidence>
<feature type="transmembrane region" description="Helical" evidence="6">
    <location>
        <begin position="329"/>
        <end position="352"/>
    </location>
</feature>
<feature type="transmembrane region" description="Helical" evidence="6">
    <location>
        <begin position="364"/>
        <end position="383"/>
    </location>
</feature>
<evidence type="ECO:0000256" key="4">
    <source>
        <dbReference type="ARBA" id="ARBA00022989"/>
    </source>
</evidence>
<dbReference type="Proteomes" id="UP000293345">
    <property type="component" value="Unassembled WGS sequence"/>
</dbReference>
<keyword evidence="4 6" id="KW-1133">Transmembrane helix</keyword>
<feature type="transmembrane region" description="Helical" evidence="6">
    <location>
        <begin position="295"/>
        <end position="317"/>
    </location>
</feature>
<feature type="transmembrane region" description="Helical" evidence="6">
    <location>
        <begin position="183"/>
        <end position="206"/>
    </location>
</feature>
<dbReference type="PANTHER" id="PTHR30250">
    <property type="entry name" value="PST FAMILY PREDICTED COLANIC ACID TRANSPORTER"/>
    <property type="match status" value="1"/>
</dbReference>
<comment type="caution">
    <text evidence="7">The sequence shown here is derived from an EMBL/GenBank/DDBJ whole genome shotgun (WGS) entry which is preliminary data.</text>
</comment>
<feature type="transmembrane region" description="Helical" evidence="6">
    <location>
        <begin position="429"/>
        <end position="446"/>
    </location>
</feature>
<keyword evidence="5 6" id="KW-0472">Membrane</keyword>
<feature type="transmembrane region" description="Helical" evidence="6">
    <location>
        <begin position="52"/>
        <end position="70"/>
    </location>
</feature>
<dbReference type="EMBL" id="SDPW01000001">
    <property type="protein sequence ID" value="RXZ54745.1"/>
    <property type="molecule type" value="Genomic_DNA"/>
</dbReference>
<evidence type="ECO:0000256" key="5">
    <source>
        <dbReference type="ARBA" id="ARBA00023136"/>
    </source>
</evidence>
<evidence type="ECO:0000256" key="2">
    <source>
        <dbReference type="ARBA" id="ARBA00022475"/>
    </source>
</evidence>
<comment type="subcellular location">
    <subcellularLocation>
        <location evidence="1">Cell membrane</location>
        <topology evidence="1">Multi-pass membrane protein</topology>
    </subcellularLocation>
</comment>
<keyword evidence="8" id="KW-1185">Reference proteome</keyword>
<dbReference type="GO" id="GO:0005886">
    <property type="term" value="C:plasma membrane"/>
    <property type="evidence" value="ECO:0007669"/>
    <property type="project" value="UniProtKB-SubCell"/>
</dbReference>
<dbReference type="InterPro" id="IPR050833">
    <property type="entry name" value="Poly_Biosynth_Transport"/>
</dbReference>
<keyword evidence="2" id="KW-1003">Cell membrane</keyword>
<feature type="transmembrane region" description="Helical" evidence="6">
    <location>
        <begin position="155"/>
        <end position="177"/>
    </location>
</feature>
<keyword evidence="3 6" id="KW-0812">Transmembrane</keyword>
<reference evidence="7 8" key="1">
    <citation type="submission" date="2019-01" db="EMBL/GenBank/DDBJ databases">
        <title>Senegalimassilia sp. nov. KGMB04484 isolated human feces.</title>
        <authorList>
            <person name="Han K.-I."/>
            <person name="Kim J.-S."/>
            <person name="Lee K.C."/>
            <person name="Suh M.K."/>
            <person name="Eom M.K."/>
            <person name="Lee J.H."/>
            <person name="Park S.-H."/>
            <person name="Kang S.W."/>
            <person name="Park J.-E."/>
            <person name="Oh B.S."/>
            <person name="Yu S.Y."/>
            <person name="Choi S.-H."/>
            <person name="Lee D.H."/>
            <person name="Yoon H."/>
            <person name="Kim B.-Y."/>
            <person name="Lee J.H."/>
            <person name="Lee J.-S."/>
        </authorList>
    </citation>
    <scope>NUCLEOTIDE SEQUENCE [LARGE SCALE GENOMIC DNA]</scope>
    <source>
        <strain evidence="7 8">KGMB04484</strain>
    </source>
</reference>
<dbReference type="InterPro" id="IPR002797">
    <property type="entry name" value="Polysacc_synth"/>
</dbReference>
<evidence type="ECO:0000313" key="8">
    <source>
        <dbReference type="Proteomes" id="UP000293345"/>
    </source>
</evidence>
<accession>A0A4Q2K025</accession>
<organism evidence="7 8">
    <name type="scientific">Senegalimassilia faecalis</name>
    <dbReference type="NCBI Taxonomy" id="2509433"/>
    <lineage>
        <taxon>Bacteria</taxon>
        <taxon>Bacillati</taxon>
        <taxon>Actinomycetota</taxon>
        <taxon>Coriobacteriia</taxon>
        <taxon>Coriobacteriales</taxon>
        <taxon>Coriobacteriaceae</taxon>
        <taxon>Senegalimassilia</taxon>
    </lineage>
</organism>
<gene>
    <name evidence="7" type="ORF">ET524_09825</name>
</gene>
<feature type="transmembrane region" description="Helical" evidence="6">
    <location>
        <begin position="91"/>
        <end position="111"/>
    </location>
</feature>